<dbReference type="Gene3D" id="3.30.160.40">
    <property type="entry name" value="Porphobilinogen deaminase, C-terminal domain"/>
    <property type="match status" value="1"/>
</dbReference>
<dbReference type="RefSeq" id="WP_277443332.1">
    <property type="nucleotide sequence ID" value="NZ_JAKOAV010000009.1"/>
</dbReference>
<evidence type="ECO:0000256" key="3">
    <source>
        <dbReference type="ARBA" id="ARBA00005173"/>
    </source>
</evidence>
<comment type="cofactor">
    <cofactor evidence="9">
        <name>dipyrromethane</name>
        <dbReference type="ChEBI" id="CHEBI:60342"/>
    </cofactor>
    <text evidence="9">Binds 1 dipyrromethane group covalently.</text>
</comment>
<dbReference type="InterPro" id="IPR022419">
    <property type="entry name" value="Porphobilin_deaminase_cofac_BS"/>
</dbReference>
<proteinExistence type="inferred from homology"/>
<dbReference type="Pfam" id="PF01379">
    <property type="entry name" value="Porphobil_deam"/>
    <property type="match status" value="1"/>
</dbReference>
<evidence type="ECO:0000259" key="11">
    <source>
        <dbReference type="Pfam" id="PF03900"/>
    </source>
</evidence>
<dbReference type="GO" id="GO:0006782">
    <property type="term" value="P:protoporphyrinogen IX biosynthetic process"/>
    <property type="evidence" value="ECO:0007669"/>
    <property type="project" value="UniProtKB-UniRule"/>
</dbReference>
<dbReference type="GO" id="GO:0004418">
    <property type="term" value="F:hydroxymethylbilane synthase activity"/>
    <property type="evidence" value="ECO:0007669"/>
    <property type="project" value="UniProtKB-UniRule"/>
</dbReference>
<comment type="pathway">
    <text evidence="3">Porphyrin-containing compound metabolism; chlorophyll biosynthesis.</text>
</comment>
<name>A0A9X4JVC2_9FIRM</name>
<comment type="miscellaneous">
    <text evidence="9">The porphobilinogen subunits are added to the dipyrromethane group.</text>
</comment>
<dbReference type="PROSITE" id="PS00533">
    <property type="entry name" value="PORPHOBILINOGEN_DEAM"/>
    <property type="match status" value="1"/>
</dbReference>
<comment type="catalytic activity">
    <reaction evidence="8 9">
        <text>4 porphobilinogen + H2O = hydroxymethylbilane + 4 NH4(+)</text>
        <dbReference type="Rhea" id="RHEA:13185"/>
        <dbReference type="ChEBI" id="CHEBI:15377"/>
        <dbReference type="ChEBI" id="CHEBI:28938"/>
        <dbReference type="ChEBI" id="CHEBI:57845"/>
        <dbReference type="ChEBI" id="CHEBI:58126"/>
        <dbReference type="EC" id="2.5.1.61"/>
    </reaction>
</comment>
<comment type="caution">
    <text evidence="12">The sequence shown here is derived from an EMBL/GenBank/DDBJ whole genome shotgun (WGS) entry which is preliminary data.</text>
</comment>
<dbReference type="Gene3D" id="3.40.190.10">
    <property type="entry name" value="Periplasmic binding protein-like II"/>
    <property type="match status" value="2"/>
</dbReference>
<dbReference type="PANTHER" id="PTHR11557:SF0">
    <property type="entry name" value="PORPHOBILINOGEN DEAMINASE"/>
    <property type="match status" value="1"/>
</dbReference>
<dbReference type="PANTHER" id="PTHR11557">
    <property type="entry name" value="PORPHOBILINOGEN DEAMINASE"/>
    <property type="match status" value="1"/>
</dbReference>
<dbReference type="Proteomes" id="UP001154312">
    <property type="component" value="Unassembled WGS sequence"/>
</dbReference>
<evidence type="ECO:0000256" key="5">
    <source>
        <dbReference type="ARBA" id="ARBA00011245"/>
    </source>
</evidence>
<comment type="similarity">
    <text evidence="4 9">Belongs to the HMBS family.</text>
</comment>
<dbReference type="InterPro" id="IPR022417">
    <property type="entry name" value="Porphobilin_deaminase_N"/>
</dbReference>
<dbReference type="SUPFAM" id="SSF53850">
    <property type="entry name" value="Periplasmic binding protein-like II"/>
    <property type="match status" value="1"/>
</dbReference>
<dbReference type="FunFam" id="3.40.190.10:FF:000005">
    <property type="entry name" value="Porphobilinogen deaminase"/>
    <property type="match status" value="1"/>
</dbReference>
<dbReference type="SUPFAM" id="SSF54782">
    <property type="entry name" value="Porphobilinogen deaminase (hydroxymethylbilane synthase), C-terminal domain"/>
    <property type="match status" value="1"/>
</dbReference>
<evidence type="ECO:0000256" key="8">
    <source>
        <dbReference type="ARBA" id="ARBA00048169"/>
    </source>
</evidence>
<dbReference type="FunFam" id="3.30.160.40:FF:000002">
    <property type="entry name" value="Porphobilinogen deaminase"/>
    <property type="match status" value="1"/>
</dbReference>
<feature type="modified residue" description="S-(dipyrrolylmethanemethyl)cysteine" evidence="9">
    <location>
        <position position="241"/>
    </location>
</feature>
<keyword evidence="13" id="KW-1185">Reference proteome</keyword>
<dbReference type="PRINTS" id="PR00151">
    <property type="entry name" value="PORPHBDMNASE"/>
</dbReference>
<evidence type="ECO:0000256" key="9">
    <source>
        <dbReference type="HAMAP-Rule" id="MF_00260"/>
    </source>
</evidence>
<evidence type="ECO:0000256" key="7">
    <source>
        <dbReference type="ARBA" id="ARBA00023244"/>
    </source>
</evidence>
<dbReference type="CDD" id="cd13646">
    <property type="entry name" value="PBP2_EcHMBS_like"/>
    <property type="match status" value="1"/>
</dbReference>
<comment type="pathway">
    <text evidence="2">Porphyrin-containing compound metabolism; protoporphyrin-IX biosynthesis; coproporphyrinogen-III from 5-aminolevulinate: step 2/4.</text>
</comment>
<comment type="function">
    <text evidence="1 9">Tetrapolymerization of the monopyrrole PBG into the hydroxymethylbilane pre-uroporphyrinogen in several discrete steps.</text>
</comment>
<evidence type="ECO:0000256" key="6">
    <source>
        <dbReference type="ARBA" id="ARBA00022679"/>
    </source>
</evidence>
<dbReference type="HAMAP" id="MF_00260">
    <property type="entry name" value="Porphobil_deam"/>
    <property type="match status" value="1"/>
</dbReference>
<dbReference type="EMBL" id="JAKOAV010000009">
    <property type="protein sequence ID" value="MDF9408051.1"/>
    <property type="molecule type" value="Genomic_DNA"/>
</dbReference>
<dbReference type="FunFam" id="3.40.190.10:FF:000004">
    <property type="entry name" value="Porphobilinogen deaminase"/>
    <property type="match status" value="1"/>
</dbReference>
<comment type="subunit">
    <text evidence="5 9">Monomer.</text>
</comment>
<evidence type="ECO:0000313" key="13">
    <source>
        <dbReference type="Proteomes" id="UP001154312"/>
    </source>
</evidence>
<evidence type="ECO:0000256" key="1">
    <source>
        <dbReference type="ARBA" id="ARBA00002869"/>
    </source>
</evidence>
<accession>A0A9X4JVC2</accession>
<dbReference type="AlphaFoldDB" id="A0A9X4JVC2"/>
<evidence type="ECO:0000256" key="2">
    <source>
        <dbReference type="ARBA" id="ARBA00004735"/>
    </source>
</evidence>
<dbReference type="PIRSF" id="PIRSF001438">
    <property type="entry name" value="4pyrrol_synth_OHMeBilane_synth"/>
    <property type="match status" value="1"/>
</dbReference>
<organism evidence="12 13">
    <name type="scientific">Pelotomaculum isophthalicicum JI</name>
    <dbReference type="NCBI Taxonomy" id="947010"/>
    <lineage>
        <taxon>Bacteria</taxon>
        <taxon>Bacillati</taxon>
        <taxon>Bacillota</taxon>
        <taxon>Clostridia</taxon>
        <taxon>Eubacteriales</taxon>
        <taxon>Desulfotomaculaceae</taxon>
        <taxon>Pelotomaculum</taxon>
    </lineage>
</organism>
<dbReference type="InterPro" id="IPR036803">
    <property type="entry name" value="Porphobilinogen_deaminase_C_sf"/>
</dbReference>
<feature type="domain" description="Porphobilinogen deaminase N-terminal" evidence="10">
    <location>
        <begin position="5"/>
        <end position="212"/>
    </location>
</feature>
<dbReference type="InterPro" id="IPR000860">
    <property type="entry name" value="HemC"/>
</dbReference>
<feature type="domain" description="Porphobilinogen deaminase C-terminal" evidence="11">
    <location>
        <begin position="225"/>
        <end position="294"/>
    </location>
</feature>
<protein>
    <recommendedName>
        <fullName evidence="9">Porphobilinogen deaminase</fullName>
        <shortName evidence="9">PBG</shortName>
        <ecNumber evidence="9">2.5.1.61</ecNumber>
    </recommendedName>
    <alternativeName>
        <fullName evidence="9">Hydroxymethylbilane synthase</fullName>
        <shortName evidence="9">HMBS</shortName>
    </alternativeName>
    <alternativeName>
        <fullName evidence="9">Pre-uroporphyrinogen synthase</fullName>
    </alternativeName>
</protein>
<evidence type="ECO:0000259" key="10">
    <source>
        <dbReference type="Pfam" id="PF01379"/>
    </source>
</evidence>
<keyword evidence="6 9" id="KW-0808">Transferase</keyword>
<dbReference type="GO" id="GO:0005737">
    <property type="term" value="C:cytoplasm"/>
    <property type="evidence" value="ECO:0007669"/>
    <property type="project" value="UniProtKB-UniRule"/>
</dbReference>
<dbReference type="EC" id="2.5.1.61" evidence="9"/>
<evidence type="ECO:0000256" key="4">
    <source>
        <dbReference type="ARBA" id="ARBA00005638"/>
    </source>
</evidence>
<keyword evidence="7 9" id="KW-0627">Porphyrin biosynthesis</keyword>
<dbReference type="InterPro" id="IPR022418">
    <property type="entry name" value="Porphobilinogen_deaminase_C"/>
</dbReference>
<sequence length="313" mass="33910">MSKEIVIGTRESRLALWQANWVKDCLQKLAPAYSFRIKGIKTLGDKNLDTALAKIGDKGLFTKELELALLRGKIDLAVHSMKDMPTILPEGLVIGAVCRRENPGDVLISRKGNKLEDLPPGAIIGTSSLRRRAQLCHYRNDFKIINLRGNVDTRLGKLESEMMDAVVLSFAGVHRLGLGDRITQLIPLEVCLPAVGQGSIGVEIRAGDEEMQNLTGKIDHHESRLAVTAERALLRKLEGGCQIPVGALGTVDNGRLLLEGVVASLDGSKLVRSSWSGSAEDAASIGVQLAEKLAQMGAGELLRSMRQENCHNV</sequence>
<evidence type="ECO:0000313" key="12">
    <source>
        <dbReference type="EMBL" id="MDF9408051.1"/>
    </source>
</evidence>
<reference evidence="12" key="1">
    <citation type="submission" date="2022-02" db="EMBL/GenBank/DDBJ databases">
        <authorList>
            <person name="Leng L."/>
        </authorList>
    </citation>
    <scope>NUCLEOTIDE SEQUENCE</scope>
    <source>
        <strain evidence="12">JI</strain>
    </source>
</reference>
<dbReference type="Pfam" id="PF03900">
    <property type="entry name" value="Porphobil_deamC"/>
    <property type="match status" value="1"/>
</dbReference>
<dbReference type="NCBIfam" id="TIGR00212">
    <property type="entry name" value="hemC"/>
    <property type="match status" value="1"/>
</dbReference>
<gene>
    <name evidence="9 12" type="primary">hemC</name>
    <name evidence="12" type="ORF">L7E55_06705</name>
</gene>